<protein>
    <submittedName>
        <fullName evidence="2">Uncharacterized protein</fullName>
    </submittedName>
</protein>
<feature type="transmembrane region" description="Helical" evidence="1">
    <location>
        <begin position="217"/>
        <end position="241"/>
    </location>
</feature>
<reference evidence="2 3" key="1">
    <citation type="journal article" date="2020" name="ISME J.">
        <title>Uncovering the hidden diversity of litter-decomposition mechanisms in mushroom-forming fungi.</title>
        <authorList>
            <person name="Floudas D."/>
            <person name="Bentzer J."/>
            <person name="Ahren D."/>
            <person name="Johansson T."/>
            <person name="Persson P."/>
            <person name="Tunlid A."/>
        </authorList>
    </citation>
    <scope>NUCLEOTIDE SEQUENCE [LARGE SCALE GENOMIC DNA]</scope>
    <source>
        <strain evidence="2 3">CBS 101986</strain>
    </source>
</reference>
<proteinExistence type="predicted"/>
<feature type="transmembrane region" description="Helical" evidence="1">
    <location>
        <begin position="135"/>
        <end position="157"/>
    </location>
</feature>
<feature type="transmembrane region" description="Helical" evidence="1">
    <location>
        <begin position="20"/>
        <end position="43"/>
    </location>
</feature>
<feature type="transmembrane region" description="Helical" evidence="1">
    <location>
        <begin position="105"/>
        <end position="128"/>
    </location>
</feature>
<accession>A0A8H5BQI1</accession>
<dbReference type="OrthoDB" id="3346544at2759"/>
<feature type="transmembrane region" description="Helical" evidence="1">
    <location>
        <begin position="253"/>
        <end position="271"/>
    </location>
</feature>
<evidence type="ECO:0000256" key="1">
    <source>
        <dbReference type="SAM" id="Phobius"/>
    </source>
</evidence>
<dbReference type="Proteomes" id="UP000567179">
    <property type="component" value="Unassembled WGS sequence"/>
</dbReference>
<feature type="transmembrane region" description="Helical" evidence="1">
    <location>
        <begin position="55"/>
        <end position="75"/>
    </location>
</feature>
<comment type="caution">
    <text evidence="2">The sequence shown here is derived from an EMBL/GenBank/DDBJ whole genome shotgun (WGS) entry which is preliminary data.</text>
</comment>
<keyword evidence="1" id="KW-1133">Transmembrane helix</keyword>
<dbReference type="EMBL" id="JAACJJ010000014">
    <property type="protein sequence ID" value="KAF5326723.1"/>
    <property type="molecule type" value="Genomic_DNA"/>
</dbReference>
<organism evidence="2 3">
    <name type="scientific">Psilocybe cf. subviscida</name>
    <dbReference type="NCBI Taxonomy" id="2480587"/>
    <lineage>
        <taxon>Eukaryota</taxon>
        <taxon>Fungi</taxon>
        <taxon>Dikarya</taxon>
        <taxon>Basidiomycota</taxon>
        <taxon>Agaricomycotina</taxon>
        <taxon>Agaricomycetes</taxon>
        <taxon>Agaricomycetidae</taxon>
        <taxon>Agaricales</taxon>
        <taxon>Agaricineae</taxon>
        <taxon>Strophariaceae</taxon>
        <taxon>Psilocybe</taxon>
    </lineage>
</organism>
<feature type="transmembrane region" description="Helical" evidence="1">
    <location>
        <begin position="177"/>
        <end position="196"/>
    </location>
</feature>
<dbReference type="AlphaFoldDB" id="A0A8H5BQI1"/>
<keyword evidence="3" id="KW-1185">Reference proteome</keyword>
<keyword evidence="1" id="KW-0812">Transmembrane</keyword>
<evidence type="ECO:0000313" key="2">
    <source>
        <dbReference type="EMBL" id="KAF5326723.1"/>
    </source>
</evidence>
<gene>
    <name evidence="2" type="ORF">D9619_004065</name>
</gene>
<name>A0A8H5BQI1_9AGAR</name>
<keyword evidence="1" id="KW-0472">Membrane</keyword>
<evidence type="ECO:0000313" key="3">
    <source>
        <dbReference type="Proteomes" id="UP000567179"/>
    </source>
</evidence>
<sequence>MGYRNSVGLRMDMACGTGFVLETGLFSIYTCLFIAAFPVLTSARRLKDVRSAKSAWVFLVFSILMYVVATAHLLLQGVRFYRSTFRQFDPKVRISYLQNRHNWEFPGLVLLIYIQTWLGDALVIYRCYFVWDNNLWLLSIPVCLLLGTIGVNCYVAYMLDHPVNNSISILLANSIYPLAFAQNFMTTSLIILKIVLQHRESKKAGVVMLGSKLDLIHVVRIVIESAAIYTTQLLILIILYYRSDNFQYAIQPPIVPSIGITFLLLAVRIEASRHDSATTRSDLVFAAQ</sequence>